<sequence length="147" mass="17774">MKKILFSLAFTFPFLLFSQKYHTKIKNSKVNSERIEISKNFIKEYFAKCENKNYSKFDQFTLDKRFERRLFENFQKTCENLTDKLGKINIKKLNSVYIQDFSKDRDPIEMIVFDADFEKSEDMKFVSIWIFRDQNIINAIRISKDKS</sequence>
<reference evidence="2" key="1">
    <citation type="submission" date="2016-12" db="EMBL/GenBank/DDBJ databases">
        <authorList>
            <person name="Varghese N."/>
            <person name="Submissions S."/>
        </authorList>
    </citation>
    <scope>NUCLEOTIDE SEQUENCE [LARGE SCALE GENOMIC DNA]</scope>
    <source>
        <strain evidence="2">DSM 16779</strain>
    </source>
</reference>
<dbReference type="AlphaFoldDB" id="A0A1N6EPI0"/>
<evidence type="ECO:0008006" key="3">
    <source>
        <dbReference type="Google" id="ProtNLM"/>
    </source>
</evidence>
<accession>A0A1N6EPI0</accession>
<keyword evidence="2" id="KW-1185">Reference proteome</keyword>
<dbReference type="RefSeq" id="WP_074228585.1">
    <property type="nucleotide sequence ID" value="NZ_CP142423.1"/>
</dbReference>
<dbReference type="Proteomes" id="UP000184782">
    <property type="component" value="Unassembled WGS sequence"/>
</dbReference>
<proteinExistence type="predicted"/>
<gene>
    <name evidence="1" type="ORF">SAMN05421769_0575</name>
</gene>
<name>A0A1N6EPI0_9FLAO</name>
<dbReference type="EMBL" id="FSRQ01000001">
    <property type="protein sequence ID" value="SIN84992.1"/>
    <property type="molecule type" value="Genomic_DNA"/>
</dbReference>
<evidence type="ECO:0000313" key="2">
    <source>
        <dbReference type="Proteomes" id="UP000184782"/>
    </source>
</evidence>
<protein>
    <recommendedName>
        <fullName evidence="3">DUF3828 domain-containing protein</fullName>
    </recommendedName>
</protein>
<evidence type="ECO:0000313" key="1">
    <source>
        <dbReference type="EMBL" id="SIN84992.1"/>
    </source>
</evidence>
<dbReference type="OrthoDB" id="1260945at2"/>
<organism evidence="1 2">
    <name type="scientific">Chryseobacterium scophthalmum</name>
    <dbReference type="NCBI Taxonomy" id="59733"/>
    <lineage>
        <taxon>Bacteria</taxon>
        <taxon>Pseudomonadati</taxon>
        <taxon>Bacteroidota</taxon>
        <taxon>Flavobacteriia</taxon>
        <taxon>Flavobacteriales</taxon>
        <taxon>Weeksellaceae</taxon>
        <taxon>Chryseobacterium group</taxon>
        <taxon>Chryseobacterium</taxon>
    </lineage>
</organism>